<protein>
    <submittedName>
        <fullName evidence="2">Uncharacterized protein</fullName>
    </submittedName>
</protein>
<sequence>MGFQFHRPQFSPFHLREKLPNPSRRQPEYSSPTILLVNPFSRPFKHPKPKPGLSIPPILLYSSVVDNSTPILKRDQIQIER</sequence>
<dbReference type="AlphaFoldDB" id="A0AAV2FLF3"/>
<organism evidence="2 3">
    <name type="scientific">Linum trigynum</name>
    <dbReference type="NCBI Taxonomy" id="586398"/>
    <lineage>
        <taxon>Eukaryota</taxon>
        <taxon>Viridiplantae</taxon>
        <taxon>Streptophyta</taxon>
        <taxon>Embryophyta</taxon>
        <taxon>Tracheophyta</taxon>
        <taxon>Spermatophyta</taxon>
        <taxon>Magnoliopsida</taxon>
        <taxon>eudicotyledons</taxon>
        <taxon>Gunneridae</taxon>
        <taxon>Pentapetalae</taxon>
        <taxon>rosids</taxon>
        <taxon>fabids</taxon>
        <taxon>Malpighiales</taxon>
        <taxon>Linaceae</taxon>
        <taxon>Linum</taxon>
    </lineage>
</organism>
<evidence type="ECO:0000313" key="2">
    <source>
        <dbReference type="EMBL" id="CAL1399078.1"/>
    </source>
</evidence>
<dbReference type="EMBL" id="OZ034820">
    <property type="protein sequence ID" value="CAL1399078.1"/>
    <property type="molecule type" value="Genomic_DNA"/>
</dbReference>
<keyword evidence="3" id="KW-1185">Reference proteome</keyword>
<gene>
    <name evidence="2" type="ORF">LTRI10_LOCUS39274</name>
</gene>
<dbReference type="Proteomes" id="UP001497516">
    <property type="component" value="Chromosome 7"/>
</dbReference>
<reference evidence="2 3" key="1">
    <citation type="submission" date="2024-04" db="EMBL/GenBank/DDBJ databases">
        <authorList>
            <person name="Fracassetti M."/>
        </authorList>
    </citation>
    <scope>NUCLEOTIDE SEQUENCE [LARGE SCALE GENOMIC DNA]</scope>
</reference>
<feature type="region of interest" description="Disordered" evidence="1">
    <location>
        <begin position="1"/>
        <end position="30"/>
    </location>
</feature>
<proteinExistence type="predicted"/>
<evidence type="ECO:0000256" key="1">
    <source>
        <dbReference type="SAM" id="MobiDB-lite"/>
    </source>
</evidence>
<evidence type="ECO:0000313" key="3">
    <source>
        <dbReference type="Proteomes" id="UP001497516"/>
    </source>
</evidence>
<accession>A0AAV2FLF3</accession>
<name>A0AAV2FLF3_9ROSI</name>